<dbReference type="InterPro" id="IPR045607">
    <property type="entry name" value="DUF6452"/>
</dbReference>
<gene>
    <name evidence="1" type="ORF">SAMN05444005_11059</name>
</gene>
<dbReference type="RefSeq" id="WP_091470284.1">
    <property type="nucleotide sequence ID" value="NZ_FOEI01000010.1"/>
</dbReference>
<keyword evidence="2" id="KW-1185">Reference proteome</keyword>
<protein>
    <recommendedName>
        <fullName evidence="3">Lipoprotein</fullName>
    </recommendedName>
</protein>
<dbReference type="Pfam" id="PF20050">
    <property type="entry name" value="DUF6452"/>
    <property type="match status" value="1"/>
</dbReference>
<sequence>MGKVFQVLLLSFVFSSCEKDDICDRNTPTTPKVVIEFYDNASPTTLKNITKLKVDAAGFTTQLNFDAVSKITLPLKTFADVSALNLTLNGTDTDNTNDNLDEITFNYTRRTEYVSRACGYKTLFTLDATNPVVLTNDASNWIQNITVTQPNIENENETHVKIYF</sequence>
<organism evidence="1 2">
    <name type="scientific">Flavobacterium urocaniciphilum</name>
    <dbReference type="NCBI Taxonomy" id="1299341"/>
    <lineage>
        <taxon>Bacteria</taxon>
        <taxon>Pseudomonadati</taxon>
        <taxon>Bacteroidota</taxon>
        <taxon>Flavobacteriia</taxon>
        <taxon>Flavobacteriales</taxon>
        <taxon>Flavobacteriaceae</taxon>
        <taxon>Flavobacterium</taxon>
    </lineage>
</organism>
<dbReference type="OrthoDB" id="663527at2"/>
<name>A0A1H9E8B8_9FLAO</name>
<dbReference type="EMBL" id="FOEI01000010">
    <property type="protein sequence ID" value="SEQ21986.1"/>
    <property type="molecule type" value="Genomic_DNA"/>
</dbReference>
<proteinExistence type="predicted"/>
<evidence type="ECO:0000313" key="2">
    <source>
        <dbReference type="Proteomes" id="UP000198648"/>
    </source>
</evidence>
<dbReference type="STRING" id="1299341.SAMN05444005_11059"/>
<accession>A0A1H9E8B8</accession>
<dbReference type="Proteomes" id="UP000198648">
    <property type="component" value="Unassembled WGS sequence"/>
</dbReference>
<evidence type="ECO:0008006" key="3">
    <source>
        <dbReference type="Google" id="ProtNLM"/>
    </source>
</evidence>
<dbReference type="AlphaFoldDB" id="A0A1H9E8B8"/>
<evidence type="ECO:0000313" key="1">
    <source>
        <dbReference type="EMBL" id="SEQ21986.1"/>
    </source>
</evidence>
<reference evidence="1 2" key="1">
    <citation type="submission" date="2016-10" db="EMBL/GenBank/DDBJ databases">
        <authorList>
            <person name="de Groot N.N."/>
        </authorList>
    </citation>
    <scope>NUCLEOTIDE SEQUENCE [LARGE SCALE GENOMIC DNA]</scope>
    <source>
        <strain evidence="1 2">DSM 27078</strain>
    </source>
</reference>
<dbReference type="PROSITE" id="PS51257">
    <property type="entry name" value="PROKAR_LIPOPROTEIN"/>
    <property type="match status" value="1"/>
</dbReference>